<protein>
    <recommendedName>
        <fullName evidence="2">DUF4440 domain-containing protein</fullName>
    </recommendedName>
</protein>
<feature type="chain" id="PRO_5011683307" description="DUF4440 domain-containing protein" evidence="1">
    <location>
        <begin position="19"/>
        <end position="142"/>
    </location>
</feature>
<accession>A0A1G5ZI47</accession>
<keyword evidence="1" id="KW-0732">Signal</keyword>
<dbReference type="Gene3D" id="3.10.450.50">
    <property type="match status" value="1"/>
</dbReference>
<dbReference type="Pfam" id="PF14534">
    <property type="entry name" value="DUF4440"/>
    <property type="match status" value="1"/>
</dbReference>
<feature type="domain" description="DUF4440" evidence="2">
    <location>
        <begin position="27"/>
        <end position="131"/>
    </location>
</feature>
<name>A0A1G5ZI47_9BACT</name>
<dbReference type="InterPro" id="IPR032710">
    <property type="entry name" value="NTF2-like_dom_sf"/>
</dbReference>
<dbReference type="EMBL" id="FMXE01000040">
    <property type="protein sequence ID" value="SDA94549.1"/>
    <property type="molecule type" value="Genomic_DNA"/>
</dbReference>
<evidence type="ECO:0000313" key="4">
    <source>
        <dbReference type="Proteomes" id="UP000198756"/>
    </source>
</evidence>
<sequence>MKNSLLLIFLLSSQLAFSQSEKEVNDAVQKLKTAMLAEDAETLKKLTSENLSYGHSSGVIETQDEFVAVFASKKSDYQKWDISDQTITFQGKKLAIVRHNVLGEIASNGNVNTLNLGLLMLWVKEKGEWKLLARQAFRIPQS</sequence>
<organism evidence="3 4">
    <name type="scientific">Algoriphagus alkaliphilus</name>
    <dbReference type="NCBI Taxonomy" id="279824"/>
    <lineage>
        <taxon>Bacteria</taxon>
        <taxon>Pseudomonadati</taxon>
        <taxon>Bacteroidota</taxon>
        <taxon>Cytophagia</taxon>
        <taxon>Cytophagales</taxon>
        <taxon>Cyclobacteriaceae</taxon>
        <taxon>Algoriphagus</taxon>
    </lineage>
</organism>
<keyword evidence="4" id="KW-1185">Reference proteome</keyword>
<dbReference type="AlphaFoldDB" id="A0A1G5ZI47"/>
<evidence type="ECO:0000313" key="3">
    <source>
        <dbReference type="EMBL" id="SDA94549.1"/>
    </source>
</evidence>
<feature type="signal peptide" evidence="1">
    <location>
        <begin position="1"/>
        <end position="18"/>
    </location>
</feature>
<proteinExistence type="predicted"/>
<dbReference type="RefSeq" id="WP_092733969.1">
    <property type="nucleotide sequence ID" value="NZ_FMXE01000040.1"/>
</dbReference>
<dbReference type="SUPFAM" id="SSF54427">
    <property type="entry name" value="NTF2-like"/>
    <property type="match status" value="1"/>
</dbReference>
<dbReference type="STRING" id="279824.SAMN03080617_03919"/>
<reference evidence="4" key="1">
    <citation type="submission" date="2016-10" db="EMBL/GenBank/DDBJ databases">
        <authorList>
            <person name="Varghese N."/>
            <person name="Submissions S."/>
        </authorList>
    </citation>
    <scope>NUCLEOTIDE SEQUENCE [LARGE SCALE GENOMIC DNA]</scope>
    <source>
        <strain evidence="4">DSM 22703</strain>
    </source>
</reference>
<gene>
    <name evidence="3" type="ORF">SAMN03080617_03919</name>
</gene>
<dbReference type="OrthoDB" id="5383110at2"/>
<evidence type="ECO:0000259" key="2">
    <source>
        <dbReference type="Pfam" id="PF14534"/>
    </source>
</evidence>
<dbReference type="InterPro" id="IPR027843">
    <property type="entry name" value="DUF4440"/>
</dbReference>
<evidence type="ECO:0000256" key="1">
    <source>
        <dbReference type="SAM" id="SignalP"/>
    </source>
</evidence>
<dbReference type="Proteomes" id="UP000198756">
    <property type="component" value="Unassembled WGS sequence"/>
</dbReference>